<reference evidence="7 8" key="1">
    <citation type="submission" date="2024-06" db="EMBL/GenBank/DDBJ databases">
        <title>Genomic Encyclopedia of Type Strains, Phase IV (KMG-IV): sequencing the most valuable type-strain genomes for metagenomic binning, comparative biology and taxonomic classification.</title>
        <authorList>
            <person name="Goeker M."/>
        </authorList>
    </citation>
    <scope>NUCLEOTIDE SEQUENCE [LARGE SCALE GENOMIC DNA]</scope>
    <source>
        <strain evidence="7 8">DSM 105042</strain>
    </source>
</reference>
<keyword evidence="8" id="KW-1185">Reference proteome</keyword>
<feature type="transmembrane region" description="Helical" evidence="6">
    <location>
        <begin position="266"/>
        <end position="290"/>
    </location>
</feature>
<feature type="transmembrane region" description="Helical" evidence="6">
    <location>
        <begin position="31"/>
        <end position="54"/>
    </location>
</feature>
<gene>
    <name evidence="7" type="ORF">ABID21_003074</name>
</gene>
<dbReference type="PANTHER" id="PTHR40277">
    <property type="entry name" value="BLL5419 PROTEIN"/>
    <property type="match status" value="1"/>
</dbReference>
<feature type="transmembrane region" description="Helical" evidence="6">
    <location>
        <begin position="152"/>
        <end position="173"/>
    </location>
</feature>
<evidence type="ECO:0000256" key="3">
    <source>
        <dbReference type="ARBA" id="ARBA00022692"/>
    </source>
</evidence>
<protein>
    <submittedName>
        <fullName evidence="7">Uncharacterized membrane protein YbhN (UPF0104 family)</fullName>
    </submittedName>
</protein>
<keyword evidence="2" id="KW-1003">Cell membrane</keyword>
<accession>A0ABV2H935</accession>
<evidence type="ECO:0000256" key="4">
    <source>
        <dbReference type="ARBA" id="ARBA00022989"/>
    </source>
</evidence>
<dbReference type="EMBL" id="JBEPLJ010000011">
    <property type="protein sequence ID" value="MET3586952.1"/>
    <property type="molecule type" value="Genomic_DNA"/>
</dbReference>
<organism evidence="7 8">
    <name type="scientific">Pseudorhizobium tarimense</name>
    <dbReference type="NCBI Taxonomy" id="1079109"/>
    <lineage>
        <taxon>Bacteria</taxon>
        <taxon>Pseudomonadati</taxon>
        <taxon>Pseudomonadota</taxon>
        <taxon>Alphaproteobacteria</taxon>
        <taxon>Hyphomicrobiales</taxon>
        <taxon>Rhizobiaceae</taxon>
        <taxon>Rhizobium/Agrobacterium group</taxon>
        <taxon>Pseudorhizobium</taxon>
    </lineage>
</organism>
<keyword evidence="4 6" id="KW-1133">Transmembrane helix</keyword>
<comment type="caution">
    <text evidence="7">The sequence shown here is derived from an EMBL/GenBank/DDBJ whole genome shotgun (WGS) entry which is preliminary data.</text>
</comment>
<evidence type="ECO:0000313" key="7">
    <source>
        <dbReference type="EMBL" id="MET3586952.1"/>
    </source>
</evidence>
<dbReference type="Pfam" id="PF03706">
    <property type="entry name" value="LPG_synthase_TM"/>
    <property type="match status" value="1"/>
</dbReference>
<keyword evidence="3 6" id="KW-0812">Transmembrane</keyword>
<evidence type="ECO:0000256" key="5">
    <source>
        <dbReference type="ARBA" id="ARBA00023136"/>
    </source>
</evidence>
<sequence length="317" mass="33469">MFRILGAVLGIAALVTVVVISDPPEIWRRLAAIPSVYVFIGLGLVQVQIILSAVRWRFTAQRLRQGLSLRQAVRNYYLSSFLNQTLPGGMAGDAVRALRHRGELPGGWKVPALVVVLERAVGQGVFLLIAGVGLVAWPLLVVRRLPDSLEGVLSAAYVLVGLIFLAAIVLFRFPPRAFAARMASFKQALYEVFVEGGAWKVQSILGLFIVGSYIGMYMLASVAVGAPLPALASVTVVPLCMLMMLVPATVAGWGAREAAAAGLWPLFGYAGADGVAASIFYGVLSLAGAAPGLVVAGLAPLPGRRATQEDHDPSSRA</sequence>
<keyword evidence="5 6" id="KW-0472">Membrane</keyword>
<dbReference type="InterPro" id="IPR022791">
    <property type="entry name" value="L-PG_synthase/AglD"/>
</dbReference>
<dbReference type="PANTHER" id="PTHR40277:SF1">
    <property type="entry name" value="BLL5419 PROTEIN"/>
    <property type="match status" value="1"/>
</dbReference>
<feature type="transmembrane region" description="Helical" evidence="6">
    <location>
        <begin position="120"/>
        <end position="140"/>
    </location>
</feature>
<evidence type="ECO:0000256" key="6">
    <source>
        <dbReference type="SAM" id="Phobius"/>
    </source>
</evidence>
<feature type="transmembrane region" description="Helical" evidence="6">
    <location>
        <begin position="230"/>
        <end position="254"/>
    </location>
</feature>
<dbReference type="RefSeq" id="WP_247244780.1">
    <property type="nucleotide sequence ID" value="NZ_JALJRA010000011.1"/>
</dbReference>
<feature type="transmembrane region" description="Helical" evidence="6">
    <location>
        <begin position="204"/>
        <end position="224"/>
    </location>
</feature>
<evidence type="ECO:0000313" key="8">
    <source>
        <dbReference type="Proteomes" id="UP001549031"/>
    </source>
</evidence>
<proteinExistence type="predicted"/>
<dbReference type="Proteomes" id="UP001549031">
    <property type="component" value="Unassembled WGS sequence"/>
</dbReference>
<evidence type="ECO:0000256" key="2">
    <source>
        <dbReference type="ARBA" id="ARBA00022475"/>
    </source>
</evidence>
<name>A0ABV2H935_9HYPH</name>
<evidence type="ECO:0000256" key="1">
    <source>
        <dbReference type="ARBA" id="ARBA00004651"/>
    </source>
</evidence>
<comment type="subcellular location">
    <subcellularLocation>
        <location evidence="1">Cell membrane</location>
        <topology evidence="1">Multi-pass membrane protein</topology>
    </subcellularLocation>
</comment>